<comment type="caution">
    <text evidence="14">The sequence shown here is derived from an EMBL/GenBank/DDBJ whole genome shotgun (WGS) entry which is preliminary data.</text>
</comment>
<evidence type="ECO:0000256" key="6">
    <source>
        <dbReference type="ARBA" id="ARBA00022741"/>
    </source>
</evidence>
<accession>A0ABW1EJT5</accession>
<evidence type="ECO:0000256" key="1">
    <source>
        <dbReference type="ARBA" id="ARBA00005051"/>
    </source>
</evidence>
<comment type="similarity">
    <text evidence="2">Belongs to the HPPK family.</text>
</comment>
<evidence type="ECO:0000259" key="13">
    <source>
        <dbReference type="Pfam" id="PF01288"/>
    </source>
</evidence>
<dbReference type="SUPFAM" id="SSF55083">
    <property type="entry name" value="6-hydroxymethyl-7,8-dihydropterin pyrophosphokinase, HPPK"/>
    <property type="match status" value="1"/>
</dbReference>
<protein>
    <recommendedName>
        <fullName evidence="4">2-amino-4-hydroxy-6-hydroxymethyldihydropteridine pyrophosphokinase</fullName>
        <ecNumber evidence="3">2.7.6.3</ecNumber>
    </recommendedName>
    <alternativeName>
        <fullName evidence="11">6-hydroxymethyl-7,8-dihydropterin pyrophosphokinase</fullName>
    </alternativeName>
    <alternativeName>
        <fullName evidence="12">7,8-dihydro-6-hydroxymethylpterin-pyrophosphokinase</fullName>
    </alternativeName>
</protein>
<evidence type="ECO:0000256" key="8">
    <source>
        <dbReference type="ARBA" id="ARBA00022840"/>
    </source>
</evidence>
<comment type="pathway">
    <text evidence="1">Cofactor biosynthesis; tetrahydrofolate biosynthesis; 2-amino-4-hydroxy-6-hydroxymethyl-7,8-dihydropteridine diphosphate from 7,8-dihydroneopterin triphosphate: step 4/4.</text>
</comment>
<keyword evidence="9" id="KW-0289">Folate biosynthesis</keyword>
<gene>
    <name evidence="14" type="primary">folK</name>
    <name evidence="14" type="ORF">ACFPT7_18335</name>
</gene>
<evidence type="ECO:0000256" key="12">
    <source>
        <dbReference type="ARBA" id="ARBA00033413"/>
    </source>
</evidence>
<dbReference type="Gene3D" id="3.30.70.560">
    <property type="entry name" value="7,8-Dihydro-6-hydroxymethylpterin-pyrophosphokinase HPPK"/>
    <property type="match status" value="1"/>
</dbReference>
<keyword evidence="7" id="KW-0418">Kinase</keyword>
<dbReference type="InterPro" id="IPR000550">
    <property type="entry name" value="Hppk"/>
</dbReference>
<dbReference type="GO" id="GO:0003848">
    <property type="term" value="F:2-amino-4-hydroxy-6-hydroxymethyldihydropteridine diphosphokinase activity"/>
    <property type="evidence" value="ECO:0007669"/>
    <property type="project" value="UniProtKB-EC"/>
</dbReference>
<evidence type="ECO:0000256" key="2">
    <source>
        <dbReference type="ARBA" id="ARBA00005810"/>
    </source>
</evidence>
<dbReference type="RefSeq" id="WP_263342002.1">
    <property type="nucleotide sequence ID" value="NZ_JAGSYH010000009.1"/>
</dbReference>
<feature type="domain" description="7,8-dihydro-6-hydroxymethylpterin-pyrophosphokinase" evidence="13">
    <location>
        <begin position="5"/>
        <end position="137"/>
    </location>
</feature>
<dbReference type="InterPro" id="IPR035907">
    <property type="entry name" value="Hppk_sf"/>
</dbReference>
<evidence type="ECO:0000256" key="4">
    <source>
        <dbReference type="ARBA" id="ARBA00016218"/>
    </source>
</evidence>
<evidence type="ECO:0000256" key="9">
    <source>
        <dbReference type="ARBA" id="ARBA00022909"/>
    </source>
</evidence>
<keyword evidence="6" id="KW-0547">Nucleotide-binding</keyword>
<dbReference type="EC" id="2.7.6.3" evidence="3"/>
<keyword evidence="8" id="KW-0067">ATP-binding</keyword>
<evidence type="ECO:0000313" key="15">
    <source>
        <dbReference type="Proteomes" id="UP001596091"/>
    </source>
</evidence>
<evidence type="ECO:0000256" key="10">
    <source>
        <dbReference type="ARBA" id="ARBA00029409"/>
    </source>
</evidence>
<evidence type="ECO:0000256" key="11">
    <source>
        <dbReference type="ARBA" id="ARBA00029766"/>
    </source>
</evidence>
<evidence type="ECO:0000256" key="7">
    <source>
        <dbReference type="ARBA" id="ARBA00022777"/>
    </source>
</evidence>
<dbReference type="Pfam" id="PF01288">
    <property type="entry name" value="HPPK"/>
    <property type="match status" value="1"/>
</dbReference>
<reference evidence="15" key="1">
    <citation type="journal article" date="2019" name="Int. J. Syst. Evol. Microbiol.">
        <title>The Global Catalogue of Microorganisms (GCM) 10K type strain sequencing project: providing services to taxonomists for standard genome sequencing and annotation.</title>
        <authorList>
            <consortium name="The Broad Institute Genomics Platform"/>
            <consortium name="The Broad Institute Genome Sequencing Center for Infectious Disease"/>
            <person name="Wu L."/>
            <person name="Ma J."/>
        </authorList>
    </citation>
    <scope>NUCLEOTIDE SEQUENCE [LARGE SCALE GENOMIC DNA]</scope>
    <source>
        <strain evidence="15">JCM 4087</strain>
    </source>
</reference>
<keyword evidence="5 14" id="KW-0808">Transferase</keyword>
<organism evidence="14 15">
    <name type="scientific">Acidicapsa dinghuensis</name>
    <dbReference type="NCBI Taxonomy" id="2218256"/>
    <lineage>
        <taxon>Bacteria</taxon>
        <taxon>Pseudomonadati</taxon>
        <taxon>Acidobacteriota</taxon>
        <taxon>Terriglobia</taxon>
        <taxon>Terriglobales</taxon>
        <taxon>Acidobacteriaceae</taxon>
        <taxon>Acidicapsa</taxon>
    </lineage>
</organism>
<evidence type="ECO:0000256" key="3">
    <source>
        <dbReference type="ARBA" id="ARBA00013253"/>
    </source>
</evidence>
<name>A0ABW1EJT5_9BACT</name>
<dbReference type="PANTHER" id="PTHR43071:SF1">
    <property type="entry name" value="2-AMINO-4-HYDROXY-6-HYDROXYMETHYLDIHYDROPTERIDINE PYROPHOSPHOKINASE"/>
    <property type="match status" value="1"/>
</dbReference>
<dbReference type="CDD" id="cd00483">
    <property type="entry name" value="HPPK"/>
    <property type="match status" value="1"/>
</dbReference>
<dbReference type="EMBL" id="JBHSPH010000009">
    <property type="protein sequence ID" value="MFC5864270.1"/>
    <property type="molecule type" value="Genomic_DNA"/>
</dbReference>
<evidence type="ECO:0000313" key="14">
    <source>
        <dbReference type="EMBL" id="MFC5864270.1"/>
    </source>
</evidence>
<dbReference type="PANTHER" id="PTHR43071">
    <property type="entry name" value="2-AMINO-4-HYDROXY-6-HYDROXYMETHYLDIHYDROPTERIDINE PYROPHOSPHOKINASE"/>
    <property type="match status" value="1"/>
</dbReference>
<proteinExistence type="inferred from homology"/>
<sequence>MPTAYIALGANLASPAGAPAQTFDAAIERLAELGAVSAQSSYLSTAPVGYADQPEFLNAVVALETELGPLALLNRLLAIEKEFGRDRSHGIVNGPRTLDLDLILFGDVVLDTPELQLPHPRMHERAFVLDPIFEIAPELMHPVLRKTVTQLKKELSPVS</sequence>
<dbReference type="NCBIfam" id="TIGR01498">
    <property type="entry name" value="folK"/>
    <property type="match status" value="1"/>
</dbReference>
<evidence type="ECO:0000256" key="5">
    <source>
        <dbReference type="ARBA" id="ARBA00022679"/>
    </source>
</evidence>
<dbReference type="Proteomes" id="UP001596091">
    <property type="component" value="Unassembled WGS sequence"/>
</dbReference>
<comment type="function">
    <text evidence="10">Catalyzes the transfer of pyrophosphate from adenosine triphosphate (ATP) to 6-hydroxymethyl-7,8-dihydropterin, an enzymatic step in folate biosynthesis pathway.</text>
</comment>
<keyword evidence="15" id="KW-1185">Reference proteome</keyword>